<dbReference type="GO" id="GO:0051015">
    <property type="term" value="F:actin filament binding"/>
    <property type="evidence" value="ECO:0007669"/>
    <property type="project" value="TreeGrafter"/>
</dbReference>
<dbReference type="GO" id="GO:0005856">
    <property type="term" value="C:cytoskeleton"/>
    <property type="evidence" value="ECO:0007669"/>
    <property type="project" value="TreeGrafter"/>
</dbReference>
<sequence>MTTDTRRPGVLPPGVLPISSMRPHCSEQEWQARVDLAACYRLVEHYGMADMMANHISSRVPGEDNAFLINPYGMMYEEITASSLIKVDLDGTILAKPDFGDLDYGINKAGYVIHSAVHAARHDVDCVIHTHSWASMAVASLDCGLLPLTQTAMRFLKIGYHDYEGVVLDLQEQQSLLRDLGQGEALILRNHGALTVGRTVGEAFNWMHRLELACRAQLAAMATGSPLRAVSPAVLEETWNNYQPGTRRPYGVMEWPALLRKLDRMDPSFRS</sequence>
<comment type="caution">
    <text evidence="3">The sequence shown here is derived from an EMBL/GenBank/DDBJ whole genome shotgun (WGS) entry which is preliminary data.</text>
</comment>
<dbReference type="InterPro" id="IPR001303">
    <property type="entry name" value="Aldolase_II/adducin_N"/>
</dbReference>
<gene>
    <name evidence="3" type="ORF">N5D93_26280</name>
</gene>
<comment type="similarity">
    <text evidence="1">Belongs to the aldolase class II family.</text>
</comment>
<dbReference type="NCBIfam" id="NF005451">
    <property type="entry name" value="PRK07044.1"/>
    <property type="match status" value="1"/>
</dbReference>
<dbReference type="InterPro" id="IPR051017">
    <property type="entry name" value="Aldolase-II_Adducin_sf"/>
</dbReference>
<dbReference type="PANTHER" id="PTHR10672:SF3">
    <property type="entry name" value="PROTEIN HU-LI TAI SHAO"/>
    <property type="match status" value="1"/>
</dbReference>
<name>A0AA42S6K7_9BURK</name>
<dbReference type="Gene3D" id="3.40.225.10">
    <property type="entry name" value="Class II aldolase/adducin N-terminal domain"/>
    <property type="match status" value="1"/>
</dbReference>
<dbReference type="SMART" id="SM01007">
    <property type="entry name" value="Aldolase_II"/>
    <property type="match status" value="1"/>
</dbReference>
<dbReference type="PANTHER" id="PTHR10672">
    <property type="entry name" value="ADDUCIN"/>
    <property type="match status" value="1"/>
</dbReference>
<evidence type="ECO:0000313" key="3">
    <source>
        <dbReference type="EMBL" id="MDH0739345.1"/>
    </source>
</evidence>
<dbReference type="AlphaFoldDB" id="A0AA42S6K7"/>
<reference evidence="3" key="1">
    <citation type="submission" date="2022-09" db="EMBL/GenBank/DDBJ databases">
        <title>Intensive care unit water sources are persistently colonized with multi-drug resistant bacteria and are the site of extensive horizontal gene transfer of antibiotic resistance genes.</title>
        <authorList>
            <person name="Diorio-Toth L."/>
        </authorList>
    </citation>
    <scope>NUCLEOTIDE SEQUENCE</scope>
    <source>
        <strain evidence="3">GD03843</strain>
    </source>
</reference>
<protein>
    <submittedName>
        <fullName evidence="3">Class II aldolase/adducin family protein</fullName>
    </submittedName>
</protein>
<proteinExistence type="inferred from homology"/>
<dbReference type="InterPro" id="IPR036409">
    <property type="entry name" value="Aldolase_II/adducin_N_sf"/>
</dbReference>
<dbReference type="SUPFAM" id="SSF53639">
    <property type="entry name" value="AraD/HMP-PK domain-like"/>
    <property type="match status" value="1"/>
</dbReference>
<dbReference type="EMBL" id="JAOCDZ010000024">
    <property type="protein sequence ID" value="MDH0739345.1"/>
    <property type="molecule type" value="Genomic_DNA"/>
</dbReference>
<evidence type="ECO:0000259" key="2">
    <source>
        <dbReference type="SMART" id="SM01007"/>
    </source>
</evidence>
<feature type="domain" description="Class II aldolase/adducin N-terminal" evidence="2">
    <location>
        <begin position="34"/>
        <end position="218"/>
    </location>
</feature>
<evidence type="ECO:0000313" key="4">
    <source>
        <dbReference type="Proteomes" id="UP001161094"/>
    </source>
</evidence>
<dbReference type="RefSeq" id="WP_259245935.1">
    <property type="nucleotide sequence ID" value="NZ_CBFGSQ010000108.1"/>
</dbReference>
<accession>A0AA42S6K7</accession>
<dbReference type="Proteomes" id="UP001161094">
    <property type="component" value="Unassembled WGS sequence"/>
</dbReference>
<evidence type="ECO:0000256" key="1">
    <source>
        <dbReference type="ARBA" id="ARBA00037961"/>
    </source>
</evidence>
<organism evidence="3 4">
    <name type="scientific">Achromobacter spanius</name>
    <dbReference type="NCBI Taxonomy" id="217203"/>
    <lineage>
        <taxon>Bacteria</taxon>
        <taxon>Pseudomonadati</taxon>
        <taxon>Pseudomonadota</taxon>
        <taxon>Betaproteobacteria</taxon>
        <taxon>Burkholderiales</taxon>
        <taxon>Alcaligenaceae</taxon>
        <taxon>Achromobacter</taxon>
    </lineage>
</organism>
<dbReference type="Pfam" id="PF00596">
    <property type="entry name" value="Aldolase_II"/>
    <property type="match status" value="1"/>
</dbReference>